<feature type="repeat" description="PPR" evidence="3">
    <location>
        <begin position="639"/>
        <end position="673"/>
    </location>
</feature>
<dbReference type="PROSITE" id="PS51375">
    <property type="entry name" value="PPR"/>
    <property type="match status" value="8"/>
</dbReference>
<dbReference type="NCBIfam" id="TIGR00756">
    <property type="entry name" value="PPR"/>
    <property type="match status" value="7"/>
</dbReference>
<dbReference type="PANTHER" id="PTHR47926">
    <property type="entry name" value="PENTATRICOPEPTIDE REPEAT-CONTAINING PROTEIN"/>
    <property type="match status" value="1"/>
</dbReference>
<dbReference type="EMBL" id="JARPOI010000009">
    <property type="protein sequence ID" value="KAJ9172095.1"/>
    <property type="molecule type" value="Genomic_DNA"/>
</dbReference>
<evidence type="ECO:0000313" key="6">
    <source>
        <dbReference type="Proteomes" id="UP001174677"/>
    </source>
</evidence>
<dbReference type="Gene3D" id="1.25.40.10">
    <property type="entry name" value="Tetratricopeptide repeat domain"/>
    <property type="match status" value="6"/>
</dbReference>
<dbReference type="InterPro" id="IPR046848">
    <property type="entry name" value="E_motif"/>
</dbReference>
<proteinExistence type="inferred from homology"/>
<name>A0ABQ9LX32_HEVBR</name>
<feature type="repeat" description="PPR" evidence="3">
    <location>
        <begin position="199"/>
        <end position="233"/>
    </location>
</feature>
<dbReference type="PANTHER" id="PTHR47926:SF517">
    <property type="entry name" value="TETRATRICOPEPTIDE REPEAT-LIKE SUPERFAMILY PROTEIN"/>
    <property type="match status" value="1"/>
</dbReference>
<protein>
    <recommendedName>
        <fullName evidence="4">DYW domain-containing protein</fullName>
    </recommendedName>
</protein>
<evidence type="ECO:0000256" key="1">
    <source>
        <dbReference type="ARBA" id="ARBA00006643"/>
    </source>
</evidence>
<comment type="caution">
    <text evidence="5">The sequence shown here is derived from an EMBL/GenBank/DDBJ whole genome shotgun (WGS) entry which is preliminary data.</text>
</comment>
<feature type="repeat" description="PPR" evidence="3">
    <location>
        <begin position="573"/>
        <end position="603"/>
    </location>
</feature>
<accession>A0ABQ9LX32</accession>
<dbReference type="Pfam" id="PF14432">
    <property type="entry name" value="DYW_deaminase"/>
    <property type="match status" value="1"/>
</dbReference>
<feature type="repeat" description="PPR" evidence="3">
    <location>
        <begin position="97"/>
        <end position="131"/>
    </location>
</feature>
<dbReference type="InterPro" id="IPR032867">
    <property type="entry name" value="DYW_dom"/>
</dbReference>
<evidence type="ECO:0000256" key="3">
    <source>
        <dbReference type="PROSITE-ProRule" id="PRU00708"/>
    </source>
</evidence>
<keyword evidence="2" id="KW-0677">Repeat</keyword>
<feature type="repeat" description="PPR" evidence="3">
    <location>
        <begin position="66"/>
        <end position="96"/>
    </location>
</feature>
<dbReference type="InterPro" id="IPR046960">
    <property type="entry name" value="PPR_At4g14850-like_plant"/>
</dbReference>
<dbReference type="Pfam" id="PF12854">
    <property type="entry name" value="PPR_1"/>
    <property type="match status" value="1"/>
</dbReference>
<organism evidence="5 6">
    <name type="scientific">Hevea brasiliensis</name>
    <name type="common">Para rubber tree</name>
    <name type="synonym">Siphonia brasiliensis</name>
    <dbReference type="NCBI Taxonomy" id="3981"/>
    <lineage>
        <taxon>Eukaryota</taxon>
        <taxon>Viridiplantae</taxon>
        <taxon>Streptophyta</taxon>
        <taxon>Embryophyta</taxon>
        <taxon>Tracheophyta</taxon>
        <taxon>Spermatophyta</taxon>
        <taxon>Magnoliopsida</taxon>
        <taxon>eudicotyledons</taxon>
        <taxon>Gunneridae</taxon>
        <taxon>Pentapetalae</taxon>
        <taxon>rosids</taxon>
        <taxon>fabids</taxon>
        <taxon>Malpighiales</taxon>
        <taxon>Euphorbiaceae</taxon>
        <taxon>Crotonoideae</taxon>
        <taxon>Micrandreae</taxon>
        <taxon>Hevea</taxon>
    </lineage>
</organism>
<dbReference type="Pfam" id="PF20431">
    <property type="entry name" value="E_motif"/>
    <property type="match status" value="1"/>
</dbReference>
<feature type="repeat" description="PPR" evidence="3">
    <location>
        <begin position="502"/>
        <end position="536"/>
    </location>
</feature>
<dbReference type="InterPro" id="IPR046849">
    <property type="entry name" value="E2_motif"/>
</dbReference>
<feature type="repeat" description="PPR" evidence="3">
    <location>
        <begin position="300"/>
        <end position="334"/>
    </location>
</feature>
<evidence type="ECO:0000256" key="2">
    <source>
        <dbReference type="ARBA" id="ARBA00022737"/>
    </source>
</evidence>
<dbReference type="Pfam" id="PF20430">
    <property type="entry name" value="Eplus_motif"/>
    <property type="match status" value="1"/>
</dbReference>
<dbReference type="Pfam" id="PF13041">
    <property type="entry name" value="PPR_2"/>
    <property type="match status" value="5"/>
</dbReference>
<comment type="similarity">
    <text evidence="1">Belongs to the PPR family. PCMP-H subfamily.</text>
</comment>
<evidence type="ECO:0000313" key="5">
    <source>
        <dbReference type="EMBL" id="KAJ9172095.1"/>
    </source>
</evidence>
<dbReference type="Pfam" id="PF01535">
    <property type="entry name" value="PPR"/>
    <property type="match status" value="2"/>
</dbReference>
<feature type="repeat" description="PPR" evidence="3">
    <location>
        <begin position="401"/>
        <end position="435"/>
    </location>
</feature>
<evidence type="ECO:0000259" key="4">
    <source>
        <dbReference type="Pfam" id="PF14432"/>
    </source>
</evidence>
<dbReference type="InterPro" id="IPR002885">
    <property type="entry name" value="PPR_rpt"/>
</dbReference>
<dbReference type="InterPro" id="IPR011990">
    <property type="entry name" value="TPR-like_helical_dom_sf"/>
</dbReference>
<reference evidence="5" key="1">
    <citation type="journal article" date="2023" name="Plant Biotechnol. J.">
        <title>Chromosome-level wild Hevea brasiliensis genome provides new tools for genomic-assisted breeding and valuable loci to elevate rubber yield.</title>
        <authorList>
            <person name="Cheng H."/>
            <person name="Song X."/>
            <person name="Hu Y."/>
            <person name="Wu T."/>
            <person name="Yang Q."/>
            <person name="An Z."/>
            <person name="Feng S."/>
            <person name="Deng Z."/>
            <person name="Wu W."/>
            <person name="Zeng X."/>
            <person name="Tu M."/>
            <person name="Wang X."/>
            <person name="Huang H."/>
        </authorList>
    </citation>
    <scope>NUCLEOTIDE SEQUENCE</scope>
    <source>
        <strain evidence="5">MT/VB/25A 57/8</strain>
    </source>
</reference>
<dbReference type="SUPFAM" id="SSF48452">
    <property type="entry name" value="TPR-like"/>
    <property type="match status" value="1"/>
</dbReference>
<feature type="domain" description="DYW" evidence="4">
    <location>
        <begin position="717"/>
        <end position="809"/>
    </location>
</feature>
<sequence length="809" mass="91329">MYRVRTLNLYWGPFEQINLTHLSHNIANPIGFSYSRIESNRLLNDLSKRGRIDEARHMFDKMPCRDKFAWNTMIAAYANSGRLTEANLLFHETPLKSSITWSSLISGYCKYGCEIEAFELYWQMQFEGQKPNTYTLGSVIRLCSTMGFRQRGEQIHGYAIKTRLDGDVFVVTGLVDMYAKCESILEAEYLFEIVADSKNHATWTAMLTGYSRNGDGFKAIECFRDMRTEGVESNQFTFPSILTACGAISARDFGVQVHGCIVRSGFGANIFVQSALVDMYSKCRDLNSAKRVLENMEINDVISWNAMIVGFVREGFEEEALSLFHEMHARNMKINDYTYPSVLNCFVSVKDIQNAKSVHCLIVKTGFGAYKLVNNALVDMYAKQGKLDYAFMVFDQMPDKDVISWTSLVTGYSYNGSYEDAIKLFCDMRIAGVCPDQIALASVLSACAELTVMEFGQQVHATIIRSGLESSLSVDNSLLTMYAKCGGIEDANHVFDSMETRNVISWTALIVGYAKNGRGKDSLQFYDQMIATGTKPDFITFIGLLFACSHTGLVEEGRQYFGSMDNVYGIKPGPEHYACMIDLLGRSGKLDEAKELLNQMVVEPDATVWKALLAACRVHGELELGETAAKNLFKLEPMNSVPYVLLSNMYSLAGRWEDAARIRRLMKSRGVNKEPGCSWIESNSKVHTFMSEDRSHPMMNEIYSKIDEIIILIKEAGYVPDMNFALQDMDKEGKEIGLAYHSEKLAIAFGLLTLPQRAPVRIFKNLRVCGDCHTAMKYISKVYLRHIILRDSNCFHHFREGKCSCGDYW</sequence>
<gene>
    <name evidence="5" type="ORF">P3X46_015378</name>
</gene>
<keyword evidence="6" id="KW-1185">Reference proteome</keyword>
<dbReference type="Proteomes" id="UP001174677">
    <property type="component" value="Chromosome 9"/>
</dbReference>